<feature type="domain" description="Reverse transcriptase" evidence="1">
    <location>
        <begin position="230"/>
        <end position="461"/>
    </location>
</feature>
<protein>
    <recommendedName>
        <fullName evidence="1">Reverse transcriptase domain-containing protein</fullName>
    </recommendedName>
</protein>
<dbReference type="GO" id="GO:0071897">
    <property type="term" value="P:DNA biosynthetic process"/>
    <property type="evidence" value="ECO:0007669"/>
    <property type="project" value="UniProtKB-ARBA"/>
</dbReference>
<dbReference type="InterPro" id="IPR043502">
    <property type="entry name" value="DNA/RNA_pol_sf"/>
</dbReference>
<organism evidence="2 3">
    <name type="scientific">Parnassius mnemosyne</name>
    <name type="common">clouded apollo</name>
    <dbReference type="NCBI Taxonomy" id="213953"/>
    <lineage>
        <taxon>Eukaryota</taxon>
        <taxon>Metazoa</taxon>
        <taxon>Ecdysozoa</taxon>
        <taxon>Arthropoda</taxon>
        <taxon>Hexapoda</taxon>
        <taxon>Insecta</taxon>
        <taxon>Pterygota</taxon>
        <taxon>Neoptera</taxon>
        <taxon>Endopterygota</taxon>
        <taxon>Lepidoptera</taxon>
        <taxon>Glossata</taxon>
        <taxon>Ditrysia</taxon>
        <taxon>Papilionoidea</taxon>
        <taxon>Papilionidae</taxon>
        <taxon>Parnassiinae</taxon>
        <taxon>Parnassini</taxon>
        <taxon>Parnassius</taxon>
        <taxon>Driopa</taxon>
    </lineage>
</organism>
<dbReference type="Proteomes" id="UP001314205">
    <property type="component" value="Unassembled WGS sequence"/>
</dbReference>
<proteinExistence type="predicted"/>
<accession>A0AAV1KUI6</accession>
<dbReference type="CDD" id="cd01650">
    <property type="entry name" value="RT_nLTR_like"/>
    <property type="match status" value="1"/>
</dbReference>
<keyword evidence="3" id="KW-1185">Reference proteome</keyword>
<name>A0AAV1KUI6_9NEOP</name>
<reference evidence="2 3" key="1">
    <citation type="submission" date="2023-11" db="EMBL/GenBank/DDBJ databases">
        <authorList>
            <person name="Hedman E."/>
            <person name="Englund M."/>
            <person name="Stromberg M."/>
            <person name="Nyberg Akerstrom W."/>
            <person name="Nylinder S."/>
            <person name="Jareborg N."/>
            <person name="Kallberg Y."/>
            <person name="Kronander E."/>
        </authorList>
    </citation>
    <scope>NUCLEOTIDE SEQUENCE [LARGE SCALE GENOMIC DNA]</scope>
</reference>
<gene>
    <name evidence="2" type="ORF">PARMNEM_LOCUS7380</name>
</gene>
<evidence type="ECO:0000259" key="1">
    <source>
        <dbReference type="PROSITE" id="PS50878"/>
    </source>
</evidence>
<sequence length="461" mass="52515">MNQNEFLAHLENLSWYDTVIENNIHKKVQQFSSMLLDAFEIHAPLKLIRLKRKPTPWITDNIKLMMTLRDSAHNRANTSGKDSHNDYYKSLRNLVNSAINREKSAYFTFFINKNQGNPKTMWSHLKRISPVGNQSGQICIPSHLCDPDTINNYFIEVPGDNEIDKSTFNYFNSNRLNNTEFNITTATESEVYKVITAIGTKASGHDLINIDMVRISLPVTLPIITGIINESINTKIFPDPWKLAKIKPIPKSPNVQEINNLRPISILPTLSKILERVVCSQLTRYLEDNHILPETQSGFRRGYGTETALLHVTDDITTASDKGKGSILVLLDFTRAFACINHDILLAKLSYYGVSEATCKWFYSFLSNRSQYVEINTDQGEVMQSSIRRTSRGTPQGSILSPILFILFTADISKVLKHSKIHLYADDTQIYHSFKPEQTENVVMKLNEDLSAILQWAKKMV</sequence>
<dbReference type="PANTHER" id="PTHR33332">
    <property type="entry name" value="REVERSE TRANSCRIPTASE DOMAIN-CONTAINING PROTEIN"/>
    <property type="match status" value="1"/>
</dbReference>
<evidence type="ECO:0000313" key="3">
    <source>
        <dbReference type="Proteomes" id="UP001314205"/>
    </source>
</evidence>
<dbReference type="Pfam" id="PF00078">
    <property type="entry name" value="RVT_1"/>
    <property type="match status" value="1"/>
</dbReference>
<evidence type="ECO:0000313" key="2">
    <source>
        <dbReference type="EMBL" id="CAK1586425.1"/>
    </source>
</evidence>
<dbReference type="PROSITE" id="PS50878">
    <property type="entry name" value="RT_POL"/>
    <property type="match status" value="1"/>
</dbReference>
<comment type="caution">
    <text evidence="2">The sequence shown here is derived from an EMBL/GenBank/DDBJ whole genome shotgun (WGS) entry which is preliminary data.</text>
</comment>
<dbReference type="SUPFAM" id="SSF56672">
    <property type="entry name" value="DNA/RNA polymerases"/>
    <property type="match status" value="1"/>
</dbReference>
<dbReference type="EMBL" id="CAVLGL010000080">
    <property type="protein sequence ID" value="CAK1586425.1"/>
    <property type="molecule type" value="Genomic_DNA"/>
</dbReference>
<dbReference type="AlphaFoldDB" id="A0AAV1KUI6"/>
<dbReference type="InterPro" id="IPR000477">
    <property type="entry name" value="RT_dom"/>
</dbReference>